<protein>
    <submittedName>
        <fullName evidence="1">Uncharacterized protein</fullName>
    </submittedName>
</protein>
<reference evidence="1" key="1">
    <citation type="journal article" date="2021" name="Proc. Natl. Acad. Sci. U.S.A.">
        <title>A Catalog of Tens of Thousands of Viruses from Human Metagenomes Reveals Hidden Associations with Chronic Diseases.</title>
        <authorList>
            <person name="Tisza M.J."/>
            <person name="Buck C.B."/>
        </authorList>
    </citation>
    <scope>NUCLEOTIDE SEQUENCE</scope>
    <source>
        <strain evidence="1">Ct7113</strain>
    </source>
</reference>
<proteinExistence type="predicted"/>
<name>A0A8S5UY89_9CAUD</name>
<accession>A0A8S5UY89</accession>
<dbReference type="EMBL" id="BK016164">
    <property type="protein sequence ID" value="DAF99362.1"/>
    <property type="molecule type" value="Genomic_DNA"/>
</dbReference>
<sequence>MRLIASCSSATPSHWTRAASSACVIFRSVRFCRTRSPDTFLLPS</sequence>
<organism evidence="1">
    <name type="scientific">Myoviridae sp. ct7113</name>
    <dbReference type="NCBI Taxonomy" id="2825037"/>
    <lineage>
        <taxon>Viruses</taxon>
        <taxon>Duplodnaviria</taxon>
        <taxon>Heunggongvirae</taxon>
        <taxon>Uroviricota</taxon>
        <taxon>Caudoviricetes</taxon>
    </lineage>
</organism>
<evidence type="ECO:0000313" key="1">
    <source>
        <dbReference type="EMBL" id="DAF99362.1"/>
    </source>
</evidence>